<keyword evidence="1" id="KW-0732">Signal</keyword>
<feature type="signal peptide" evidence="1">
    <location>
        <begin position="1"/>
        <end position="29"/>
    </location>
</feature>
<sequence>MTRTSTWKKKLLIAMLAAIVLSSPGAGSAQDLAAKIEWIGLGYLTMEKQPGLGVITSGSEPRLSLVEGDPVYVRLRSRLPSGVKEFAVFRFAGEVRHPRSKKPLGRLVAGIGIIEIQEENFPHAKGVILRSLAEVSPGDWIAPLELPSQPLAQWEARRSSKKISGMIVALRGNRLGVGEEDIVYLDVGNQQGVSAGDRFYVYGAREGSAERPASKITGQEKQILAELVVLSTQAGSSTARIVKSLSELTVGGVVESTAGP</sequence>
<evidence type="ECO:0000313" key="3">
    <source>
        <dbReference type="Proteomes" id="UP000741360"/>
    </source>
</evidence>
<name>A0A932GNA6_UNCTE</name>
<gene>
    <name evidence="2" type="ORF">HYY65_03180</name>
</gene>
<organism evidence="2 3">
    <name type="scientific">Tectimicrobiota bacterium</name>
    <dbReference type="NCBI Taxonomy" id="2528274"/>
    <lineage>
        <taxon>Bacteria</taxon>
        <taxon>Pseudomonadati</taxon>
        <taxon>Nitrospinota/Tectimicrobiota group</taxon>
        <taxon>Candidatus Tectimicrobiota</taxon>
    </lineage>
</organism>
<protein>
    <recommendedName>
        <fullName evidence="4">Flagellar assembly protein T C-terminal domain-containing protein</fullName>
    </recommendedName>
</protein>
<dbReference type="Proteomes" id="UP000741360">
    <property type="component" value="Unassembled WGS sequence"/>
</dbReference>
<comment type="caution">
    <text evidence="2">The sequence shown here is derived from an EMBL/GenBank/DDBJ whole genome shotgun (WGS) entry which is preliminary data.</text>
</comment>
<dbReference type="EMBL" id="JACPSX010000054">
    <property type="protein sequence ID" value="MBI3014074.1"/>
    <property type="molecule type" value="Genomic_DNA"/>
</dbReference>
<evidence type="ECO:0000313" key="2">
    <source>
        <dbReference type="EMBL" id="MBI3014074.1"/>
    </source>
</evidence>
<evidence type="ECO:0008006" key="4">
    <source>
        <dbReference type="Google" id="ProtNLM"/>
    </source>
</evidence>
<dbReference type="AlphaFoldDB" id="A0A932GNA6"/>
<accession>A0A932GNA6</accession>
<evidence type="ECO:0000256" key="1">
    <source>
        <dbReference type="SAM" id="SignalP"/>
    </source>
</evidence>
<feature type="chain" id="PRO_5037389128" description="Flagellar assembly protein T C-terminal domain-containing protein" evidence="1">
    <location>
        <begin position="30"/>
        <end position="260"/>
    </location>
</feature>
<reference evidence="2" key="1">
    <citation type="submission" date="2020-07" db="EMBL/GenBank/DDBJ databases">
        <title>Huge and variable diversity of episymbiotic CPR bacteria and DPANN archaea in groundwater ecosystems.</title>
        <authorList>
            <person name="He C.Y."/>
            <person name="Keren R."/>
            <person name="Whittaker M."/>
            <person name="Farag I.F."/>
            <person name="Doudna J."/>
            <person name="Cate J.H.D."/>
            <person name="Banfield J.F."/>
        </authorList>
    </citation>
    <scope>NUCLEOTIDE SEQUENCE</scope>
    <source>
        <strain evidence="2">NC_groundwater_717_Ag_S-0.2um_59_8</strain>
    </source>
</reference>
<proteinExistence type="predicted"/>